<evidence type="ECO:0000313" key="3">
    <source>
        <dbReference type="Proteomes" id="UP001054945"/>
    </source>
</evidence>
<feature type="compositionally biased region" description="Polar residues" evidence="1">
    <location>
        <begin position="1"/>
        <end position="12"/>
    </location>
</feature>
<dbReference type="EMBL" id="BPLR01001691">
    <property type="protein sequence ID" value="GIZ04082.1"/>
    <property type="molecule type" value="Genomic_DNA"/>
</dbReference>
<feature type="region of interest" description="Disordered" evidence="1">
    <location>
        <begin position="1"/>
        <end position="49"/>
    </location>
</feature>
<evidence type="ECO:0000256" key="1">
    <source>
        <dbReference type="SAM" id="MobiDB-lite"/>
    </source>
</evidence>
<comment type="caution">
    <text evidence="2">The sequence shown here is derived from an EMBL/GenBank/DDBJ whole genome shotgun (WGS) entry which is preliminary data.</text>
</comment>
<name>A0AAV4Y9K1_CAEEX</name>
<proteinExistence type="predicted"/>
<accession>A0AAV4Y9K1</accession>
<keyword evidence="3" id="KW-1185">Reference proteome</keyword>
<feature type="compositionally biased region" description="Polar residues" evidence="1">
    <location>
        <begin position="22"/>
        <end position="41"/>
    </location>
</feature>
<dbReference type="AlphaFoldDB" id="A0AAV4Y9K1"/>
<sequence>MTLSAFTKSTFSHRLVHPAETSPRTQFTSDPSHSQTTQETLESQRERKEPKTFLTQTFPFIPQIIFHCSCSC</sequence>
<gene>
    <name evidence="2" type="ORF">CEXT_434191</name>
</gene>
<protein>
    <submittedName>
        <fullName evidence="2">Uncharacterized protein</fullName>
    </submittedName>
</protein>
<reference evidence="2 3" key="1">
    <citation type="submission" date="2021-06" db="EMBL/GenBank/DDBJ databases">
        <title>Caerostris extrusa draft genome.</title>
        <authorList>
            <person name="Kono N."/>
            <person name="Arakawa K."/>
        </authorList>
    </citation>
    <scope>NUCLEOTIDE SEQUENCE [LARGE SCALE GENOMIC DNA]</scope>
</reference>
<organism evidence="2 3">
    <name type="scientific">Caerostris extrusa</name>
    <name type="common">Bark spider</name>
    <name type="synonym">Caerostris bankana</name>
    <dbReference type="NCBI Taxonomy" id="172846"/>
    <lineage>
        <taxon>Eukaryota</taxon>
        <taxon>Metazoa</taxon>
        <taxon>Ecdysozoa</taxon>
        <taxon>Arthropoda</taxon>
        <taxon>Chelicerata</taxon>
        <taxon>Arachnida</taxon>
        <taxon>Araneae</taxon>
        <taxon>Araneomorphae</taxon>
        <taxon>Entelegynae</taxon>
        <taxon>Araneoidea</taxon>
        <taxon>Araneidae</taxon>
        <taxon>Caerostris</taxon>
    </lineage>
</organism>
<dbReference type="Proteomes" id="UP001054945">
    <property type="component" value="Unassembled WGS sequence"/>
</dbReference>
<evidence type="ECO:0000313" key="2">
    <source>
        <dbReference type="EMBL" id="GIZ04082.1"/>
    </source>
</evidence>